<dbReference type="Gene3D" id="3.10.105.10">
    <property type="entry name" value="Dipeptide-binding Protein, Domain 3"/>
    <property type="match status" value="1"/>
</dbReference>
<organism evidence="1 2">
    <name type="scientific">Heyndrickxia sporothermodurans</name>
    <dbReference type="NCBI Taxonomy" id="46224"/>
    <lineage>
        <taxon>Bacteria</taxon>
        <taxon>Bacillati</taxon>
        <taxon>Bacillota</taxon>
        <taxon>Bacilli</taxon>
        <taxon>Bacillales</taxon>
        <taxon>Bacillaceae</taxon>
        <taxon>Heyndrickxia</taxon>
    </lineage>
</organism>
<dbReference type="PATRIC" id="fig|46224.3.peg.930"/>
<dbReference type="Proteomes" id="UP000075666">
    <property type="component" value="Unassembled WGS sequence"/>
</dbReference>
<protein>
    <recommendedName>
        <fullName evidence="3">Solute-binding protein family 5 domain-containing protein</fullName>
    </recommendedName>
</protein>
<dbReference type="RefSeq" id="WP_066235406.1">
    <property type="nucleotide sequence ID" value="NZ_LQYN01000123.1"/>
</dbReference>
<comment type="caution">
    <text evidence="1">The sequence shown here is derived from an EMBL/GenBank/DDBJ whole genome shotgun (WGS) entry which is preliminary data.</text>
</comment>
<accession>A0A150KKR6</accession>
<dbReference type="Gene3D" id="3.40.190.10">
    <property type="entry name" value="Periplasmic binding protein-like II"/>
    <property type="match status" value="1"/>
</dbReference>
<dbReference type="EMBL" id="LQYN01000123">
    <property type="protein sequence ID" value="KYC91162.1"/>
    <property type="molecule type" value="Genomic_DNA"/>
</dbReference>
<gene>
    <name evidence="1" type="ORF">B4102_3812</name>
</gene>
<dbReference type="SUPFAM" id="SSF53850">
    <property type="entry name" value="Periplasmic binding protein-like II"/>
    <property type="match status" value="1"/>
</dbReference>
<sequence>MINIENVVLIDDYPHTLFPFDASDYSSKVILNSLYEPMFYEDRDGIYSSLYVESEYKDNLLSLEFKESYWSNGEVLTSHDMYNTLIYILKNKKRFSSYLDFIVGVEDFLDGKIPVEKVGISCQGNILKIKTLYEFDFKKLFSTIQFSPLYIKNNAVDNTISNGRFYLKEIDNECIQVKRNNLFIYELDGIENMVFKLSDNLFEGINNYKNESCLMTCSTYFPFDQIYLYENYEDFYIQNSNILFMLTFKKEDIALKKNIGELLLKLLRESDELNKGVTFTYNFFFEGDSPNYFLSGYSSNKDNFKGVRDSSKKIIFPSYYPNQLLINQLVAVLNQLSFKANLEPKPLKEFIEIYNNKQYDISLNLVSPLQNSLLDLLISYLSFIPNEKAKDEYIDILNDFIEKNQSKKRLNDFLWKNSTLLPVCRGKHIFLKRSEIKNLYIDSNDNYKYIYI</sequence>
<keyword evidence="2" id="KW-1185">Reference proteome</keyword>
<dbReference type="AlphaFoldDB" id="A0A150KKR6"/>
<name>A0A150KKR6_9BACI</name>
<dbReference type="Gene3D" id="3.90.76.10">
    <property type="entry name" value="Dipeptide-binding Protein, Domain 1"/>
    <property type="match status" value="1"/>
</dbReference>
<reference evidence="1 2" key="1">
    <citation type="submission" date="2016-01" db="EMBL/GenBank/DDBJ databases">
        <title>Genome Sequences of Twelve Sporeforming Bacillus Species Isolated from Foods.</title>
        <authorList>
            <person name="Berendsen E.M."/>
            <person name="Wells-Bennik M.H."/>
            <person name="Krawcyk A.O."/>
            <person name="De Jong A."/>
            <person name="Holsappel S."/>
            <person name="Eijlander R.T."/>
            <person name="Kuipers O.P."/>
        </authorList>
    </citation>
    <scope>NUCLEOTIDE SEQUENCE [LARGE SCALE GENOMIC DNA]</scope>
    <source>
        <strain evidence="1 2">B4102</strain>
    </source>
</reference>
<dbReference type="OrthoDB" id="9796817at2"/>
<proteinExistence type="predicted"/>
<evidence type="ECO:0008006" key="3">
    <source>
        <dbReference type="Google" id="ProtNLM"/>
    </source>
</evidence>
<evidence type="ECO:0000313" key="2">
    <source>
        <dbReference type="Proteomes" id="UP000075666"/>
    </source>
</evidence>
<evidence type="ECO:0000313" key="1">
    <source>
        <dbReference type="EMBL" id="KYC91162.1"/>
    </source>
</evidence>